<reference evidence="1 2" key="1">
    <citation type="journal article" date="2018" name="Evol. Lett.">
        <title>Horizontal gene cluster transfer increased hallucinogenic mushroom diversity.</title>
        <authorList>
            <person name="Reynolds H.T."/>
            <person name="Vijayakumar V."/>
            <person name="Gluck-Thaler E."/>
            <person name="Korotkin H.B."/>
            <person name="Matheny P.B."/>
            <person name="Slot J.C."/>
        </authorList>
    </citation>
    <scope>NUCLEOTIDE SEQUENCE [LARGE SCALE GENOMIC DNA]</scope>
    <source>
        <strain evidence="1 2">2631</strain>
    </source>
</reference>
<evidence type="ECO:0000313" key="1">
    <source>
        <dbReference type="EMBL" id="PPQ85144.1"/>
    </source>
</evidence>
<dbReference type="AlphaFoldDB" id="A0A409X322"/>
<keyword evidence="2" id="KW-1185">Reference proteome</keyword>
<comment type="caution">
    <text evidence="1">The sequence shown here is derived from an EMBL/GenBank/DDBJ whole genome shotgun (WGS) entry which is preliminary data.</text>
</comment>
<protein>
    <submittedName>
        <fullName evidence="1">Uncharacterized protein</fullName>
    </submittedName>
</protein>
<sequence>MRRSRRVDTAEECSFASIFGRSWHLVIQLHKVLDSSDAYLIADFMANEDPAAVQGALEKMQQYLHKTLLNNELLHKQEQIIWILMQTQTMMQWILTMMIAQ</sequence>
<accession>A0A409X322</accession>
<dbReference type="InParanoid" id="A0A409X322"/>
<evidence type="ECO:0000313" key="2">
    <source>
        <dbReference type="Proteomes" id="UP000283269"/>
    </source>
</evidence>
<gene>
    <name evidence="1" type="ORF">CVT25_004108</name>
</gene>
<name>A0A409X322_PSICY</name>
<dbReference type="EMBL" id="NHYD01002744">
    <property type="protein sequence ID" value="PPQ85144.1"/>
    <property type="molecule type" value="Genomic_DNA"/>
</dbReference>
<proteinExistence type="predicted"/>
<organism evidence="1 2">
    <name type="scientific">Psilocybe cyanescens</name>
    <dbReference type="NCBI Taxonomy" id="93625"/>
    <lineage>
        <taxon>Eukaryota</taxon>
        <taxon>Fungi</taxon>
        <taxon>Dikarya</taxon>
        <taxon>Basidiomycota</taxon>
        <taxon>Agaricomycotina</taxon>
        <taxon>Agaricomycetes</taxon>
        <taxon>Agaricomycetidae</taxon>
        <taxon>Agaricales</taxon>
        <taxon>Agaricineae</taxon>
        <taxon>Strophariaceae</taxon>
        <taxon>Psilocybe</taxon>
    </lineage>
</organism>
<dbReference type="Proteomes" id="UP000283269">
    <property type="component" value="Unassembled WGS sequence"/>
</dbReference>